<dbReference type="InterPro" id="IPR036390">
    <property type="entry name" value="WH_DNA-bd_sf"/>
</dbReference>
<dbReference type="GO" id="GO:0003677">
    <property type="term" value="F:DNA binding"/>
    <property type="evidence" value="ECO:0007669"/>
    <property type="project" value="UniProtKB-KW"/>
</dbReference>
<protein>
    <submittedName>
        <fullName evidence="6">IclR family transcriptional regulator</fullName>
    </submittedName>
</protein>
<keyword evidence="2" id="KW-0238">DNA-binding</keyword>
<dbReference type="InterPro" id="IPR014757">
    <property type="entry name" value="Tscrpt_reg_IclR_C"/>
</dbReference>
<dbReference type="PANTHER" id="PTHR30136:SF24">
    <property type="entry name" value="HTH-TYPE TRANSCRIPTIONAL REPRESSOR ALLR"/>
    <property type="match status" value="1"/>
</dbReference>
<dbReference type="GO" id="GO:0003700">
    <property type="term" value="F:DNA-binding transcription factor activity"/>
    <property type="evidence" value="ECO:0007669"/>
    <property type="project" value="TreeGrafter"/>
</dbReference>
<organism evidence="6 7">
    <name type="scientific">Aliishimia ponticola</name>
    <dbReference type="NCBI Taxonomy" id="2499833"/>
    <lineage>
        <taxon>Bacteria</taxon>
        <taxon>Pseudomonadati</taxon>
        <taxon>Pseudomonadota</taxon>
        <taxon>Alphaproteobacteria</taxon>
        <taxon>Rhodobacterales</taxon>
        <taxon>Paracoccaceae</taxon>
        <taxon>Aliishimia</taxon>
    </lineage>
</organism>
<dbReference type="EMBL" id="SRKY01000002">
    <property type="protein sequence ID" value="THH36785.1"/>
    <property type="molecule type" value="Genomic_DNA"/>
</dbReference>
<name>A0A4S4NDG4_9RHOB</name>
<dbReference type="InterPro" id="IPR029016">
    <property type="entry name" value="GAF-like_dom_sf"/>
</dbReference>
<accession>A0A4S4NDG4</accession>
<evidence type="ECO:0000313" key="7">
    <source>
        <dbReference type="Proteomes" id="UP000306602"/>
    </source>
</evidence>
<dbReference type="SUPFAM" id="SSF55781">
    <property type="entry name" value="GAF domain-like"/>
    <property type="match status" value="1"/>
</dbReference>
<dbReference type="SMART" id="SM00346">
    <property type="entry name" value="HTH_ICLR"/>
    <property type="match status" value="1"/>
</dbReference>
<dbReference type="InterPro" id="IPR036388">
    <property type="entry name" value="WH-like_DNA-bd_sf"/>
</dbReference>
<reference evidence="6 7" key="1">
    <citation type="submission" date="2019-04" db="EMBL/GenBank/DDBJ databases">
        <title>Shimia ponticola sp. nov., isolated from seawater.</title>
        <authorList>
            <person name="Kim Y.-O."/>
            <person name="Yoon J.-H."/>
        </authorList>
    </citation>
    <scope>NUCLEOTIDE SEQUENCE [LARGE SCALE GENOMIC DNA]</scope>
    <source>
        <strain evidence="6 7">MYP11</strain>
    </source>
</reference>
<dbReference type="SUPFAM" id="SSF46785">
    <property type="entry name" value="Winged helix' DNA-binding domain"/>
    <property type="match status" value="1"/>
</dbReference>
<dbReference type="InterPro" id="IPR005471">
    <property type="entry name" value="Tscrpt_reg_IclR_N"/>
</dbReference>
<dbReference type="Proteomes" id="UP000306602">
    <property type="component" value="Unassembled WGS sequence"/>
</dbReference>
<evidence type="ECO:0000313" key="6">
    <source>
        <dbReference type="EMBL" id="THH36785.1"/>
    </source>
</evidence>
<feature type="domain" description="IclR-ED" evidence="5">
    <location>
        <begin position="69"/>
        <end position="252"/>
    </location>
</feature>
<evidence type="ECO:0000256" key="3">
    <source>
        <dbReference type="ARBA" id="ARBA00023163"/>
    </source>
</evidence>
<keyword evidence="7" id="KW-1185">Reference proteome</keyword>
<evidence type="ECO:0000259" key="4">
    <source>
        <dbReference type="PROSITE" id="PS51077"/>
    </source>
</evidence>
<dbReference type="AlphaFoldDB" id="A0A4S4NDG4"/>
<dbReference type="PROSITE" id="PS51077">
    <property type="entry name" value="HTH_ICLR"/>
    <property type="match status" value="1"/>
</dbReference>
<dbReference type="Gene3D" id="3.30.450.40">
    <property type="match status" value="1"/>
</dbReference>
<dbReference type="Gene3D" id="1.10.10.10">
    <property type="entry name" value="Winged helix-like DNA-binding domain superfamily/Winged helix DNA-binding domain"/>
    <property type="match status" value="1"/>
</dbReference>
<evidence type="ECO:0000256" key="2">
    <source>
        <dbReference type="ARBA" id="ARBA00023125"/>
    </source>
</evidence>
<dbReference type="OrthoDB" id="6811967at2"/>
<gene>
    <name evidence="6" type="ORF">E4Z66_07510</name>
</gene>
<dbReference type="Pfam" id="PF09339">
    <property type="entry name" value="HTH_IclR"/>
    <property type="match status" value="1"/>
</dbReference>
<dbReference type="Pfam" id="PF01614">
    <property type="entry name" value="IclR_C"/>
    <property type="match status" value="1"/>
</dbReference>
<sequence length="266" mass="28229">MTKTAMSTVDKALGLLRHFSVQSPELGLSELSRLAGYDKTTTLRCLTALERNGFVEQDAQSRKYRLGLAPINLAQIREQSFPVQSVIKRYLDELADALGETAHATLITGDALITAAISEPDRALRVYVDPSAELPAHATASGIAITAFSSKDKQDAVVNRQDHAAFTKHTPQNAGALKKLLAECRATGVSHAHGTFEDDVIGTAAPIFGPAGTPIGAIAVAAVSMRMTPDLQNRIDQALRIAAQAITRDLGGTLPGPDQPLKETLG</sequence>
<keyword evidence="3" id="KW-0804">Transcription</keyword>
<dbReference type="PROSITE" id="PS51078">
    <property type="entry name" value="ICLR_ED"/>
    <property type="match status" value="1"/>
</dbReference>
<comment type="caution">
    <text evidence="6">The sequence shown here is derived from an EMBL/GenBank/DDBJ whole genome shotgun (WGS) entry which is preliminary data.</text>
</comment>
<evidence type="ECO:0000256" key="1">
    <source>
        <dbReference type="ARBA" id="ARBA00023015"/>
    </source>
</evidence>
<feature type="domain" description="HTH iclR-type" evidence="4">
    <location>
        <begin position="6"/>
        <end position="68"/>
    </location>
</feature>
<dbReference type="PANTHER" id="PTHR30136">
    <property type="entry name" value="HELIX-TURN-HELIX TRANSCRIPTIONAL REGULATOR, ICLR FAMILY"/>
    <property type="match status" value="1"/>
</dbReference>
<keyword evidence="1" id="KW-0805">Transcription regulation</keyword>
<proteinExistence type="predicted"/>
<evidence type="ECO:0000259" key="5">
    <source>
        <dbReference type="PROSITE" id="PS51078"/>
    </source>
</evidence>
<dbReference type="GO" id="GO:0045892">
    <property type="term" value="P:negative regulation of DNA-templated transcription"/>
    <property type="evidence" value="ECO:0007669"/>
    <property type="project" value="TreeGrafter"/>
</dbReference>
<dbReference type="InterPro" id="IPR050707">
    <property type="entry name" value="HTH_MetabolicPath_Reg"/>
</dbReference>